<evidence type="ECO:0000313" key="3">
    <source>
        <dbReference type="Proteomes" id="UP001484239"/>
    </source>
</evidence>
<dbReference type="InterPro" id="IPR025921">
    <property type="entry name" value="HmuY"/>
</dbReference>
<keyword evidence="3" id="KW-1185">Reference proteome</keyword>
<feature type="chain" id="PRO_5045963206" evidence="1">
    <location>
        <begin position="25"/>
        <end position="353"/>
    </location>
</feature>
<protein>
    <submittedName>
        <fullName evidence="2">HmuY family protein</fullName>
    </submittedName>
</protein>
<evidence type="ECO:0000256" key="1">
    <source>
        <dbReference type="SAM" id="SignalP"/>
    </source>
</evidence>
<dbReference type="PROSITE" id="PS51257">
    <property type="entry name" value="PROKAR_LIPOPROTEIN"/>
    <property type="match status" value="1"/>
</dbReference>
<accession>A0ABU9EDL8</accession>
<organism evidence="2 3">
    <name type="scientific">Gaopeijia maritima</name>
    <dbReference type="NCBI Taxonomy" id="3119007"/>
    <lineage>
        <taxon>Bacteria</taxon>
        <taxon>Pseudomonadati</taxon>
        <taxon>Gemmatimonadota</taxon>
        <taxon>Longimicrobiia</taxon>
        <taxon>Gaopeijiales</taxon>
        <taxon>Gaopeijiaceae</taxon>
        <taxon>Gaopeijia</taxon>
    </lineage>
</organism>
<keyword evidence="1" id="KW-0732">Signal</keyword>
<dbReference type="EMBL" id="JBBHLI010000013">
    <property type="protein sequence ID" value="MEK9502626.1"/>
    <property type="molecule type" value="Genomic_DNA"/>
</dbReference>
<dbReference type="Proteomes" id="UP001484239">
    <property type="component" value="Unassembled WGS sequence"/>
</dbReference>
<reference evidence="2 3" key="1">
    <citation type="submission" date="2024-02" db="EMBL/GenBank/DDBJ databases">
        <title>A novel Gemmatimonadota bacterium.</title>
        <authorList>
            <person name="Du Z.-J."/>
            <person name="Ye Y.-Q."/>
        </authorList>
    </citation>
    <scope>NUCLEOTIDE SEQUENCE [LARGE SCALE GENOMIC DNA]</scope>
    <source>
        <strain evidence="2 3">DH-20</strain>
    </source>
</reference>
<evidence type="ECO:0000313" key="2">
    <source>
        <dbReference type="EMBL" id="MEK9502626.1"/>
    </source>
</evidence>
<dbReference type="RefSeq" id="WP_405280269.1">
    <property type="nucleotide sequence ID" value="NZ_JBBHLI010000013.1"/>
</dbReference>
<dbReference type="CDD" id="cd12105">
    <property type="entry name" value="HmuY"/>
    <property type="match status" value="2"/>
</dbReference>
<dbReference type="Pfam" id="PF14064">
    <property type="entry name" value="HmuY"/>
    <property type="match status" value="1"/>
</dbReference>
<comment type="caution">
    <text evidence="2">The sequence shown here is derived from an EMBL/GenBank/DDBJ whole genome shotgun (WGS) entry which is preliminary data.</text>
</comment>
<name>A0ABU9EDL8_9BACT</name>
<gene>
    <name evidence="2" type="ORF">WI372_16650</name>
</gene>
<feature type="signal peptide" evidence="1">
    <location>
        <begin position="1"/>
        <end position="24"/>
    </location>
</feature>
<proteinExistence type="predicted"/>
<sequence length="353" mass="36556">MRQLALPSRTLGLALAAALPLLTACEDEVTAPDDDYVEGSISIDASSQTEFVYLSLDGDGSVLTVADPASSTEWDLAIRRYSAKLNGGVAGPGSVRGANLANNAGATAEQVLAFTPADGEAAFEAVTEADIAGATFRADGLIEDNGGPWFRFDGQAGTLVANPGAAWKIATADGGHGLFRVIELNMAGQAPLGATVEVRYQAPGGALGAASEVEIDFSQGPGFVDISAGALGAPGGCDWDFSVAPSFSIDINTDCSAGTFPLDATEDFTQLAAADDAPEYGPFLSTISGALPATISDASGLFWYGLEGNNRMWPTYNVFLVEVDGAVYKLQVTDYYSATGESGHPTLRFQRLR</sequence>